<keyword evidence="2" id="KW-1185">Reference proteome</keyword>
<reference evidence="1 2" key="1">
    <citation type="submission" date="2007-03" db="EMBL/GenBank/DDBJ databases">
        <authorList>
            <person name="Stal L."/>
            <person name="Ferriera S."/>
            <person name="Johnson J."/>
            <person name="Kravitz S."/>
            <person name="Beeson K."/>
            <person name="Sutton G."/>
            <person name="Rogers Y.-H."/>
            <person name="Friedman R."/>
            <person name="Frazier M."/>
            <person name="Venter J.C."/>
        </authorList>
    </citation>
    <scope>NUCLEOTIDE SEQUENCE [LARGE SCALE GENOMIC DNA]</scope>
    <source>
        <strain evidence="1 2">CCY0110</strain>
    </source>
</reference>
<dbReference type="AlphaFoldDB" id="A3IHQ9"/>
<comment type="caution">
    <text evidence="1">The sequence shown here is derived from an EMBL/GenBank/DDBJ whole genome shotgun (WGS) entry which is preliminary data.</text>
</comment>
<dbReference type="Proteomes" id="UP000003781">
    <property type="component" value="Unassembled WGS sequence"/>
</dbReference>
<evidence type="ECO:0000313" key="2">
    <source>
        <dbReference type="Proteomes" id="UP000003781"/>
    </source>
</evidence>
<name>A3IHQ9_9CHRO</name>
<proteinExistence type="predicted"/>
<accession>A3IHQ9</accession>
<sequence>MLSKGGYQSSSNICSIVNGYFKGKFKDKLAFSAFKFTCFKALL</sequence>
<evidence type="ECO:0000313" key="1">
    <source>
        <dbReference type="EMBL" id="EAZ93341.1"/>
    </source>
</evidence>
<protein>
    <submittedName>
        <fullName evidence="1">Uncharacterized protein</fullName>
    </submittedName>
</protein>
<dbReference type="EMBL" id="AAXW01000002">
    <property type="protein sequence ID" value="EAZ93341.1"/>
    <property type="molecule type" value="Genomic_DNA"/>
</dbReference>
<gene>
    <name evidence="1" type="ORF">CY0110_16137</name>
</gene>
<organism evidence="1 2">
    <name type="scientific">Crocosphaera chwakensis CCY0110</name>
    <dbReference type="NCBI Taxonomy" id="391612"/>
    <lineage>
        <taxon>Bacteria</taxon>
        <taxon>Bacillati</taxon>
        <taxon>Cyanobacteriota</taxon>
        <taxon>Cyanophyceae</taxon>
        <taxon>Oscillatoriophycideae</taxon>
        <taxon>Chroococcales</taxon>
        <taxon>Aphanothecaceae</taxon>
        <taxon>Crocosphaera</taxon>
        <taxon>Crocosphaera chwakensis</taxon>
    </lineage>
</organism>